<gene>
    <name evidence="3" type="ORF">QR98_0006540</name>
</gene>
<protein>
    <submittedName>
        <fullName evidence="3">Uncharacterized protein</fullName>
    </submittedName>
</protein>
<accession>A0A131ZVD9</accession>
<proteinExistence type="predicted"/>
<evidence type="ECO:0000313" key="4">
    <source>
        <dbReference type="Proteomes" id="UP000616769"/>
    </source>
</evidence>
<keyword evidence="2" id="KW-0812">Transmembrane</keyword>
<feature type="transmembrane region" description="Helical" evidence="2">
    <location>
        <begin position="274"/>
        <end position="299"/>
    </location>
</feature>
<dbReference type="OrthoDB" id="10377037at2759"/>
<dbReference type="VEuPathDB" id="VectorBase:SSCA009225"/>
<reference evidence="3 4" key="1">
    <citation type="journal article" date="2015" name="Parasit. Vectors">
        <title>Draft genome of the scabies mite.</title>
        <authorList>
            <person name="Rider S.D.Jr."/>
            <person name="Morgan M.S."/>
            <person name="Arlian L.G."/>
        </authorList>
    </citation>
    <scope>NUCLEOTIDE SEQUENCE [LARGE SCALE GENOMIC DNA]</scope>
    <source>
        <strain evidence="3">Arlian Lab</strain>
    </source>
</reference>
<keyword evidence="2" id="KW-1133">Transmembrane helix</keyword>
<evidence type="ECO:0000256" key="2">
    <source>
        <dbReference type="SAM" id="Phobius"/>
    </source>
</evidence>
<evidence type="ECO:0000313" key="3">
    <source>
        <dbReference type="EMBL" id="KPM02245.1"/>
    </source>
</evidence>
<evidence type="ECO:0000256" key="1">
    <source>
        <dbReference type="SAM" id="MobiDB-lite"/>
    </source>
</evidence>
<dbReference type="EMBL" id="JXLN01001324">
    <property type="protein sequence ID" value="KPM02245.1"/>
    <property type="molecule type" value="Genomic_DNA"/>
</dbReference>
<feature type="region of interest" description="Disordered" evidence="1">
    <location>
        <begin position="50"/>
        <end position="78"/>
    </location>
</feature>
<organism evidence="3 4">
    <name type="scientific">Sarcoptes scabiei</name>
    <name type="common">Itch mite</name>
    <name type="synonym">Acarus scabiei</name>
    <dbReference type="NCBI Taxonomy" id="52283"/>
    <lineage>
        <taxon>Eukaryota</taxon>
        <taxon>Metazoa</taxon>
        <taxon>Ecdysozoa</taxon>
        <taxon>Arthropoda</taxon>
        <taxon>Chelicerata</taxon>
        <taxon>Arachnida</taxon>
        <taxon>Acari</taxon>
        <taxon>Acariformes</taxon>
        <taxon>Sarcoptiformes</taxon>
        <taxon>Astigmata</taxon>
        <taxon>Psoroptidia</taxon>
        <taxon>Sarcoptoidea</taxon>
        <taxon>Sarcoptidae</taxon>
        <taxon>Sarcoptinae</taxon>
        <taxon>Sarcoptes</taxon>
    </lineage>
</organism>
<name>A0A131ZVD9_SARSC</name>
<keyword evidence="2" id="KW-0472">Membrane</keyword>
<feature type="region of interest" description="Disordered" evidence="1">
    <location>
        <begin position="1"/>
        <end position="22"/>
    </location>
</feature>
<comment type="caution">
    <text evidence="3">The sequence shown here is derived from an EMBL/GenBank/DDBJ whole genome shotgun (WGS) entry which is preliminary data.</text>
</comment>
<sequence>MMLSGAGGFSQNISDNDSCKETYSDSPDQKACIFACAMNAEDQFEPVKTVSSVENDSSSDDKMIPVRIIGPSNDPQPSPIIKDLMSQEMRSIVTNILNRMRNLMNFARQHPTLENRVQNDQVIEDPPQSFLFKPKSEDSFSVQRSLSVLMTRDGEGHNKIVVIKPPPKITSHRNTWIPFGLPIEPMFKHQKTNQNSESKNYDNYEGESSLDNQIRLIRPIDQISWNPDNQNDHESLASKIFNRMAFGRFDVNFKDPDLIVNNKNLRDFDSWNNFFLLLTPFLYLLLIVLLLYLIVWMIYPIPNYLISRIYPRNLSRSKIVGGESSKLPESRDNFLHKYRKKVSFVLF</sequence>
<dbReference type="Proteomes" id="UP000616769">
    <property type="component" value="Unassembled WGS sequence"/>
</dbReference>
<dbReference type="AlphaFoldDB" id="A0A131ZVD9"/>